<dbReference type="Proteomes" id="UP000282892">
    <property type="component" value="Chromosome"/>
</dbReference>
<name>A0A3Q9QWE6_9BACI</name>
<reference evidence="1 2" key="1">
    <citation type="submission" date="2017-07" db="EMBL/GenBank/DDBJ databases">
        <title>The complete genome sequence of Bacillus mesonae strain H20-5, an efficient strain improving plant abiotic stress resistance.</title>
        <authorList>
            <person name="Kim S.Y."/>
            <person name="Song H."/>
            <person name="Sang M.K."/>
            <person name="Weon H.-Y."/>
            <person name="Song J."/>
        </authorList>
    </citation>
    <scope>NUCLEOTIDE SEQUENCE [LARGE SCALE GENOMIC DNA]</scope>
    <source>
        <strain evidence="1 2">H20-5</strain>
    </source>
</reference>
<sequence>MNPKGSVTKSGVFIFDSYKDNIIIDKYNRVFLKMRAHKLDAIRSENSEDAVTWNVFRTLQKIDPELWLPELFQVSFQEKRHDIIKDMKISLWKKFNQPASLEQPEGMTEVDVMLENDRFVWFMEVKYKSDISMGTTHDAHRNQILRNIDIGSNYAGHKDFYFSLLILDEKFTPKGKMLMDSYMNERFLDYGNLKGISLITFKDVRNLFSFCEEQVQYEDEQYLARLAKKDLEKRMVRI</sequence>
<dbReference type="RefSeq" id="WP_127486600.1">
    <property type="nucleotide sequence ID" value="NZ_CP022572.1"/>
</dbReference>
<keyword evidence="2" id="KW-1185">Reference proteome</keyword>
<dbReference type="OrthoDB" id="2878028at2"/>
<protein>
    <submittedName>
        <fullName evidence="1">Uncharacterized protein</fullName>
    </submittedName>
</protein>
<dbReference type="STRING" id="1193713.GCA_001636315_04713"/>
<gene>
    <name evidence="1" type="ORF">CHR53_11440</name>
</gene>
<proteinExistence type="predicted"/>
<evidence type="ECO:0000313" key="1">
    <source>
        <dbReference type="EMBL" id="AZU61844.1"/>
    </source>
</evidence>
<organism evidence="1 2">
    <name type="scientific">Neobacillus mesonae</name>
    <dbReference type="NCBI Taxonomy" id="1193713"/>
    <lineage>
        <taxon>Bacteria</taxon>
        <taxon>Bacillati</taxon>
        <taxon>Bacillota</taxon>
        <taxon>Bacilli</taxon>
        <taxon>Bacillales</taxon>
        <taxon>Bacillaceae</taxon>
        <taxon>Neobacillus</taxon>
    </lineage>
</organism>
<dbReference type="AlphaFoldDB" id="A0A3Q9QWE6"/>
<evidence type="ECO:0000313" key="2">
    <source>
        <dbReference type="Proteomes" id="UP000282892"/>
    </source>
</evidence>
<dbReference type="KEGG" id="nmk:CHR53_11440"/>
<accession>A0A3Q9QWE6</accession>
<dbReference type="EMBL" id="CP022572">
    <property type="protein sequence ID" value="AZU61844.1"/>
    <property type="molecule type" value="Genomic_DNA"/>
</dbReference>